<organism evidence="2 3">
    <name type="scientific">Agrobacterium larrymoorei</name>
    <dbReference type="NCBI Taxonomy" id="160699"/>
    <lineage>
        <taxon>Bacteria</taxon>
        <taxon>Pseudomonadati</taxon>
        <taxon>Pseudomonadota</taxon>
        <taxon>Alphaproteobacteria</taxon>
        <taxon>Hyphomicrobiales</taxon>
        <taxon>Rhizobiaceae</taxon>
        <taxon>Rhizobium/Agrobacterium group</taxon>
        <taxon>Agrobacterium</taxon>
    </lineage>
</organism>
<dbReference type="AlphaFoldDB" id="A0AAJ2BBR8"/>
<reference evidence="2" key="1">
    <citation type="submission" date="2023-08" db="EMBL/GenBank/DDBJ databases">
        <title>Functional and genomic diversity of the sorghum phyllosphere microbiome.</title>
        <authorList>
            <person name="Shade A."/>
        </authorList>
    </citation>
    <scope>NUCLEOTIDE SEQUENCE</scope>
    <source>
        <strain evidence="2">SORGH_AS_0974</strain>
    </source>
</reference>
<protein>
    <submittedName>
        <fullName evidence="2">Uncharacterized protein</fullName>
    </submittedName>
</protein>
<comment type="caution">
    <text evidence="2">The sequence shown here is derived from an EMBL/GenBank/DDBJ whole genome shotgun (WGS) entry which is preliminary data.</text>
</comment>
<evidence type="ECO:0000256" key="1">
    <source>
        <dbReference type="SAM" id="MobiDB-lite"/>
    </source>
</evidence>
<accession>A0AAJ2BBR8</accession>
<feature type="region of interest" description="Disordered" evidence="1">
    <location>
        <begin position="48"/>
        <end position="68"/>
    </location>
</feature>
<sequence>MSVLDASDDFADGLITYDGNWLGGENFVSFEKKAVKSAHWPRQVCTTACSGKANDRPGERGRQDRQVR</sequence>
<dbReference type="EMBL" id="JAVIZC010000002">
    <property type="protein sequence ID" value="MDR6101732.1"/>
    <property type="molecule type" value="Genomic_DNA"/>
</dbReference>
<evidence type="ECO:0000313" key="3">
    <source>
        <dbReference type="Proteomes" id="UP001255601"/>
    </source>
</evidence>
<gene>
    <name evidence="2" type="ORF">QE369_001929</name>
</gene>
<name>A0AAJ2BBR8_9HYPH</name>
<dbReference type="Proteomes" id="UP001255601">
    <property type="component" value="Unassembled WGS sequence"/>
</dbReference>
<evidence type="ECO:0000313" key="2">
    <source>
        <dbReference type="EMBL" id="MDR6101732.1"/>
    </source>
</evidence>
<feature type="compositionally biased region" description="Basic and acidic residues" evidence="1">
    <location>
        <begin position="53"/>
        <end position="68"/>
    </location>
</feature>
<proteinExistence type="predicted"/>
<dbReference type="RefSeq" id="WP_404976324.1">
    <property type="nucleotide sequence ID" value="NZ_JAVIZC010000002.1"/>
</dbReference>